<dbReference type="Proteomes" id="UP000054709">
    <property type="component" value="Unassembled WGS sequence"/>
</dbReference>
<organism evidence="2 3">
    <name type="scientific">Paenibacillus etheri</name>
    <dbReference type="NCBI Taxonomy" id="1306852"/>
    <lineage>
        <taxon>Bacteria</taxon>
        <taxon>Bacillati</taxon>
        <taxon>Bacillota</taxon>
        <taxon>Bacilli</taxon>
        <taxon>Bacillales</taxon>
        <taxon>Paenibacillaceae</taxon>
        <taxon>Paenibacillus</taxon>
    </lineage>
</organism>
<name>A0A0W1B309_9BACL</name>
<sequence length="174" mass="20051">MRKKPFSKGWSFIIIFITVGLSYGIYHIYLYNAPRQSHYSRVSSSNLEQERLGDIQLLQSLESLTQAPKPRDDIERYQYYNLDNETTVATARGDDKIILISVYSDQKMSTARGIRVASSADDVIEAYGSSYYKRGEQGADIIGYVDKINHRSLEFWLQDHKVNMIRYSVDSVVM</sequence>
<protein>
    <submittedName>
        <fullName evidence="2">Uncharacterized protein</fullName>
    </submittedName>
</protein>
<feature type="transmembrane region" description="Helical" evidence="1">
    <location>
        <begin position="12"/>
        <end position="31"/>
    </location>
</feature>
<comment type="caution">
    <text evidence="2">The sequence shown here is derived from an EMBL/GenBank/DDBJ whole genome shotgun (WGS) entry which is preliminary data.</text>
</comment>
<evidence type="ECO:0000256" key="1">
    <source>
        <dbReference type="SAM" id="Phobius"/>
    </source>
</evidence>
<dbReference type="OrthoDB" id="1912519at2"/>
<proteinExistence type="predicted"/>
<keyword evidence="3" id="KW-1185">Reference proteome</keyword>
<dbReference type="AlphaFoldDB" id="A0A0W1B309"/>
<accession>A0A0W1B309</accession>
<evidence type="ECO:0000313" key="2">
    <source>
        <dbReference type="EMBL" id="KTD87827.1"/>
    </source>
</evidence>
<evidence type="ECO:0000313" key="3">
    <source>
        <dbReference type="Proteomes" id="UP000054709"/>
    </source>
</evidence>
<keyword evidence="1" id="KW-0812">Transmembrane</keyword>
<keyword evidence="1" id="KW-1133">Transmembrane helix</keyword>
<dbReference type="EMBL" id="LCZJ02000017">
    <property type="protein sequence ID" value="KTD87827.1"/>
    <property type="molecule type" value="Genomic_DNA"/>
</dbReference>
<gene>
    <name evidence="2" type="ORF">UQ64_08740</name>
</gene>
<keyword evidence="1" id="KW-0472">Membrane</keyword>
<reference evidence="2 3" key="1">
    <citation type="journal article" date="2015" name="Int. Biodeterior. Biodegradation">
        <title>Physiological and genetic screening methods for the isolation of methyl tert-butyl ether-degrading bacteria for bioremediation purposes.</title>
        <authorList>
            <person name="Guisado I.M."/>
            <person name="Purswani J."/>
            <person name="Gonzalez Lopez J."/>
            <person name="Pozo C."/>
        </authorList>
    </citation>
    <scope>NUCLEOTIDE SEQUENCE [LARGE SCALE GENOMIC DNA]</scope>
    <source>
        <strain evidence="2 3">SH7</strain>
    </source>
</reference>
<dbReference type="RefSeq" id="WP_060622479.1">
    <property type="nucleotide sequence ID" value="NZ_LCZJ02000017.1"/>
</dbReference>